<feature type="compositionally biased region" description="Basic and acidic residues" evidence="1">
    <location>
        <begin position="137"/>
        <end position="149"/>
    </location>
</feature>
<dbReference type="AlphaFoldDB" id="A0A8B8I5V7"/>
<protein>
    <submittedName>
        <fullName evidence="3">Uncharacterized protein LOC113398030 isoform X1</fullName>
    </submittedName>
</protein>
<dbReference type="GO" id="GO:0010792">
    <property type="term" value="P:DNA double-strand break processing involved in repair via single-strand annealing"/>
    <property type="evidence" value="ECO:0007669"/>
    <property type="project" value="TreeGrafter"/>
</dbReference>
<keyword evidence="2" id="KW-1185">Reference proteome</keyword>
<reference evidence="3" key="1">
    <citation type="submission" date="2025-08" db="UniProtKB">
        <authorList>
            <consortium name="RefSeq"/>
        </authorList>
    </citation>
    <scope>IDENTIFICATION</scope>
    <source>
        <tissue evidence="3">Whole body</tissue>
    </source>
</reference>
<sequence length="506" mass="57858">MGATVEINSFSKTFPICKTTAVESNLQQTLTIFKELVMEFQELYTENQNYRSLYLMRNKNSESQTCKTCEELRNNISIKDEILDSVVSALNKLSRTRDFNIIDTIFKLINGDSNIISSPKDNKCRVDEMVTSPLKEESFNDVSHEESVSEIKGTTGRKSPIIQSKKLKSNTTHSLSLKDKKKCPESWPTPETKCIKLSYPTPTRNKPSGRLKQARLNLVKMKTTSVVDLTCSPELGRSYSAVNMQCNIKKEVLENDDTILPSPTSGPVVQLPIFKSIIKESPSKFTKPSSVTKIKMELETKDRDTENMFPGQVTKKEVEQSINLLKQYPNRFKSPLKMEDKLNDETHCADESISLLQHVKKIDEKIKRVNSPHKRPLVENVNLINTQKLADTQSSVSILQGIGHIEAKTEISKRIKCNIEPVYKEPVLRKKAEKRALPGWSCEECKNFYDELYKDDVDMLAKKMDECSKHRGKNNPIRPKTPDGFWNPRWEVPQDTEEFNLRNNAM</sequence>
<proteinExistence type="predicted"/>
<dbReference type="OrthoDB" id="5801062at2759"/>
<gene>
    <name evidence="3" type="primary">LOC113398030</name>
</gene>
<feature type="region of interest" description="Disordered" evidence="1">
    <location>
        <begin position="137"/>
        <end position="184"/>
    </location>
</feature>
<dbReference type="OMA" id="ICNNCEN"/>
<accession>A0A8B8I5V7</accession>
<evidence type="ECO:0000256" key="1">
    <source>
        <dbReference type="SAM" id="MobiDB-lite"/>
    </source>
</evidence>
<dbReference type="Proteomes" id="UP001652626">
    <property type="component" value="Chromosome 13"/>
</dbReference>
<dbReference type="PANTHER" id="PTHR15107">
    <property type="entry name" value="RETINOBLASTOMA BINDING PROTEIN 8"/>
    <property type="match status" value="1"/>
</dbReference>
<name>A0A8B8I5V7_VANTA</name>
<dbReference type="GeneID" id="113398030"/>
<dbReference type="PANTHER" id="PTHR15107:SF0">
    <property type="entry name" value="DNA ENDONUCLEASE ACTIVATOR CTP1 C-TERMINAL DOMAIN-CONTAINING PROTEIN"/>
    <property type="match status" value="1"/>
</dbReference>
<dbReference type="RefSeq" id="XP_026492375.2">
    <property type="nucleotide sequence ID" value="XM_026636590.2"/>
</dbReference>
<dbReference type="GO" id="GO:0003684">
    <property type="term" value="F:damaged DNA binding"/>
    <property type="evidence" value="ECO:0007669"/>
    <property type="project" value="TreeGrafter"/>
</dbReference>
<evidence type="ECO:0000313" key="3">
    <source>
        <dbReference type="RefSeq" id="XP_026492375.2"/>
    </source>
</evidence>
<dbReference type="InterPro" id="IPR033316">
    <property type="entry name" value="RBBP8-like"/>
</dbReference>
<organism evidence="2 3">
    <name type="scientific">Vanessa tameamea</name>
    <name type="common">Kamehameha butterfly</name>
    <dbReference type="NCBI Taxonomy" id="334116"/>
    <lineage>
        <taxon>Eukaryota</taxon>
        <taxon>Metazoa</taxon>
        <taxon>Ecdysozoa</taxon>
        <taxon>Arthropoda</taxon>
        <taxon>Hexapoda</taxon>
        <taxon>Insecta</taxon>
        <taxon>Pterygota</taxon>
        <taxon>Neoptera</taxon>
        <taxon>Endopterygota</taxon>
        <taxon>Lepidoptera</taxon>
        <taxon>Glossata</taxon>
        <taxon>Ditrysia</taxon>
        <taxon>Papilionoidea</taxon>
        <taxon>Nymphalidae</taxon>
        <taxon>Nymphalinae</taxon>
        <taxon>Vanessa</taxon>
    </lineage>
</organism>
<evidence type="ECO:0000313" key="2">
    <source>
        <dbReference type="Proteomes" id="UP001652626"/>
    </source>
</evidence>